<keyword evidence="3" id="KW-1185">Reference proteome</keyword>
<dbReference type="InterPro" id="IPR004474">
    <property type="entry name" value="LytR_CpsA_psr"/>
</dbReference>
<dbReference type="OrthoDB" id="27330at2"/>
<proteinExistence type="inferred from homology"/>
<protein>
    <submittedName>
        <fullName evidence="2">LytR_1 protein</fullName>
    </submittedName>
</protein>
<dbReference type="PANTHER" id="PTHR33392">
    <property type="entry name" value="POLYISOPRENYL-TEICHOIC ACID--PEPTIDOGLYCAN TEICHOIC ACID TRANSFERASE TAGU"/>
    <property type="match status" value="1"/>
</dbReference>
<evidence type="ECO:0000313" key="3">
    <source>
        <dbReference type="Proteomes" id="UP000032287"/>
    </source>
</evidence>
<dbReference type="KEGG" id="wcb:AO080_00955"/>
<dbReference type="STRING" id="137591.AO080_00955"/>
<dbReference type="eggNOG" id="COG1316">
    <property type="taxonomic scope" value="Bacteria"/>
</dbReference>
<evidence type="ECO:0000313" key="2">
    <source>
        <dbReference type="EMBL" id="KIU21543.1"/>
    </source>
</evidence>
<reference evidence="2 3" key="1">
    <citation type="journal article" date="2015" name="Microbiology (Mosc.)">
        <title>Genomics of the Weissella cibaria species with an examination of its metabolic traits.</title>
        <authorList>
            <person name="Lynch K.M."/>
            <person name="Lucid A."/>
            <person name="Arendt E.K."/>
            <person name="Sleator R.D."/>
            <person name="Lucey B."/>
            <person name="Coffey A."/>
        </authorList>
    </citation>
    <scope>NUCLEOTIDE SEQUENCE [LARGE SCALE GENOMIC DNA]</scope>
    <source>
        <strain evidence="2 3">MG1</strain>
    </source>
</reference>
<dbReference type="PANTHER" id="PTHR33392:SF6">
    <property type="entry name" value="POLYISOPRENYL-TEICHOIC ACID--PEPTIDOGLYCAN TEICHOIC ACID TRANSFERASE TAGU"/>
    <property type="match status" value="1"/>
</dbReference>
<dbReference type="Proteomes" id="UP000032287">
    <property type="component" value="Unassembled WGS sequence"/>
</dbReference>
<name>A0A0D1JR24_9LACO</name>
<dbReference type="AlphaFoldDB" id="A0A0D1JR24"/>
<gene>
    <name evidence="2" type="primary">lytR_1</name>
    <name evidence="2" type="ORF">QX99_00614</name>
</gene>
<comment type="caution">
    <text evidence="2">The sequence shown here is derived from an EMBL/GenBank/DDBJ whole genome shotgun (WGS) entry which is preliminary data.</text>
</comment>
<sequence>MTEQKQESRTTSQRKPRWGRIIGITALVGLVVVGGGAAAMTWRAKTVVDQTYAGTHMKKARDVSETVKAGKPISILMLGTDTGELGRNDKGRTDSMMIVTVNPAKSETTIMSIPRDALMAIPGYESTFPQKINAAYELGSAKTAIETVQNWLNVPIDYYALVNMGGLEKVVDEIGGVKVKSPLTFGYNPYTAHDTPGYTFNFTAGTTNYSFSGQDGETVKYHTMDGKTALAFSRMRYDDPQGDYGRQQRQRMVLEAVVQKAKNNPARLLTNGFMNSLSKSVKTDLTFGDMTTIGTHYLSATKTIKSDYIRGTGYNLTSGSTEVVSRAEEQRATNVLRRSLGLQHKETGNLYGGDISDAEIAAIGVPTLATQTQN</sequence>
<organism evidence="2 3">
    <name type="scientific">Weissella cibaria</name>
    <dbReference type="NCBI Taxonomy" id="137591"/>
    <lineage>
        <taxon>Bacteria</taxon>
        <taxon>Bacillati</taxon>
        <taxon>Bacillota</taxon>
        <taxon>Bacilli</taxon>
        <taxon>Lactobacillales</taxon>
        <taxon>Lactobacillaceae</taxon>
        <taxon>Weissella</taxon>
    </lineage>
</organism>
<evidence type="ECO:0000256" key="1">
    <source>
        <dbReference type="ARBA" id="ARBA00006068"/>
    </source>
</evidence>
<dbReference type="Pfam" id="PF03816">
    <property type="entry name" value="LytR_cpsA_psr"/>
    <property type="match status" value="1"/>
</dbReference>
<dbReference type="Gene3D" id="3.40.630.190">
    <property type="entry name" value="LCP protein"/>
    <property type="match status" value="1"/>
</dbReference>
<accession>A0A0D1JR24</accession>
<dbReference type="InterPro" id="IPR050922">
    <property type="entry name" value="LytR/CpsA/Psr_CW_biosynth"/>
</dbReference>
<dbReference type="RefSeq" id="WP_043708060.1">
    <property type="nucleotide sequence ID" value="NZ_CP012873.1"/>
</dbReference>
<dbReference type="EMBL" id="JWHU01000007">
    <property type="protein sequence ID" value="KIU21543.1"/>
    <property type="molecule type" value="Genomic_DNA"/>
</dbReference>
<comment type="similarity">
    <text evidence="1">Belongs to the LytR/CpsA/Psr (LCP) family.</text>
</comment>
<dbReference type="NCBIfam" id="TIGR00350">
    <property type="entry name" value="lytR_cpsA_psr"/>
    <property type="match status" value="1"/>
</dbReference>
<dbReference type="PATRIC" id="fig|137591.25.peg.597"/>